<dbReference type="SUPFAM" id="SSF82171">
    <property type="entry name" value="DPP6 N-terminal domain-like"/>
    <property type="match status" value="1"/>
</dbReference>
<dbReference type="Gene3D" id="3.40.50.1820">
    <property type="entry name" value="alpha/beta hydrolase"/>
    <property type="match status" value="1"/>
</dbReference>
<dbReference type="EMBL" id="JBHUOM010000001">
    <property type="protein sequence ID" value="MFD2933042.1"/>
    <property type="molecule type" value="Genomic_DNA"/>
</dbReference>
<keyword evidence="7" id="KW-1185">Reference proteome</keyword>
<reference evidence="7" key="1">
    <citation type="journal article" date="2019" name="Int. J. Syst. Evol. Microbiol.">
        <title>The Global Catalogue of Microorganisms (GCM) 10K type strain sequencing project: providing services to taxonomists for standard genome sequencing and annotation.</title>
        <authorList>
            <consortium name="The Broad Institute Genomics Platform"/>
            <consortium name="The Broad Institute Genome Sequencing Center for Infectious Disease"/>
            <person name="Wu L."/>
            <person name="Ma J."/>
        </authorList>
    </citation>
    <scope>NUCLEOTIDE SEQUENCE [LARGE SCALE GENOMIC DNA]</scope>
    <source>
        <strain evidence="7">KCTC 52490</strain>
    </source>
</reference>
<sequence length="638" mass="70326">MKNQFIQRTLLVLSLSVPVGMVFGGPAPKRVAVRKYTIEQFMKTIRFGGSDISPDEKTVLFSSNQDGVFNLYEIPFSGAGQPKQLTTSKTNAIFAIGYLPDGRILYSSDQGGNELNHIYLREKDGTVKDLTPAEKARFQFGGLSHDRKSFFYQSNQRNRAAFDVYEMDVATLKPTLIYENPGGFFPGAISPDKRYIALAKTITSANGDAYLYDTKTKEAKLLTKHEGEVINGPESFTPDGKTLLISTDEGKEFSYVKAYDLATGQSTILDKANWDIVADDLSYRGRYRVLSVNNDARTELKIIDTRTNQAVKLPALPGGDVTGVTITDSEDRMTFFVNSSNSPATLYAYDFKSGKATPLVRGLNPEINAEDLVAGEVIRYKSFDGMEVPALLYKPKDVQSGEKLPAILSIHGGPGGQTRLTYSPLVQYLVNSGYVVLAVNNRGSSGYGKTFFAADDRKHGDADLKDCVESKKFLGATGYVDPAKIGIMGGSYGGYMTLAGLTFTPDEFAVGVDIFGVANWLRTLNSMPEWWGPQREAMFKEIGHPKTDSVALYNKSPLFHTERIKKPLLVIQGANDPRVLKIESDEIVANVKKNGVPVEYVTFPNEGHGFVKKENEITAYKAVKEFLDKYLRGPALVR</sequence>
<organism evidence="6 7">
    <name type="scientific">Spirosoma flavum</name>
    <dbReference type="NCBI Taxonomy" id="2048557"/>
    <lineage>
        <taxon>Bacteria</taxon>
        <taxon>Pseudomonadati</taxon>
        <taxon>Bacteroidota</taxon>
        <taxon>Cytophagia</taxon>
        <taxon>Cytophagales</taxon>
        <taxon>Cytophagaceae</taxon>
        <taxon>Spirosoma</taxon>
    </lineage>
</organism>
<evidence type="ECO:0000259" key="5">
    <source>
        <dbReference type="Pfam" id="PF02897"/>
    </source>
</evidence>
<feature type="domain" description="Peptidase S9A N-terminal" evidence="5">
    <location>
        <begin position="100"/>
        <end position="360"/>
    </location>
</feature>
<dbReference type="InterPro" id="IPR023302">
    <property type="entry name" value="Pept_S9A_N"/>
</dbReference>
<evidence type="ECO:0000256" key="2">
    <source>
        <dbReference type="ARBA" id="ARBA00022801"/>
    </source>
</evidence>
<accession>A0ABW6AF00</accession>
<keyword evidence="2" id="KW-0378">Hydrolase</keyword>
<dbReference type="Pfam" id="PF02897">
    <property type="entry name" value="Peptidase_S9_N"/>
    <property type="match status" value="1"/>
</dbReference>
<dbReference type="Gene3D" id="2.120.10.30">
    <property type="entry name" value="TolB, C-terminal domain"/>
    <property type="match status" value="2"/>
</dbReference>
<dbReference type="InterPro" id="IPR011659">
    <property type="entry name" value="WD40"/>
</dbReference>
<dbReference type="Proteomes" id="UP001597512">
    <property type="component" value="Unassembled WGS sequence"/>
</dbReference>
<proteinExistence type="predicted"/>
<evidence type="ECO:0000256" key="1">
    <source>
        <dbReference type="ARBA" id="ARBA00022670"/>
    </source>
</evidence>
<dbReference type="PANTHER" id="PTHR42776:SF27">
    <property type="entry name" value="DIPEPTIDYL PEPTIDASE FAMILY MEMBER 6"/>
    <property type="match status" value="1"/>
</dbReference>
<dbReference type="PANTHER" id="PTHR42776">
    <property type="entry name" value="SERINE PEPTIDASE S9 FAMILY MEMBER"/>
    <property type="match status" value="1"/>
</dbReference>
<dbReference type="PRINTS" id="PR00862">
    <property type="entry name" value="PROLIGOPTASE"/>
</dbReference>
<dbReference type="Pfam" id="PF00326">
    <property type="entry name" value="Peptidase_S9"/>
    <property type="match status" value="1"/>
</dbReference>
<dbReference type="SUPFAM" id="SSF53474">
    <property type="entry name" value="alpha/beta-Hydrolases"/>
    <property type="match status" value="1"/>
</dbReference>
<dbReference type="InterPro" id="IPR011042">
    <property type="entry name" value="6-blade_b-propeller_TolB-like"/>
</dbReference>
<dbReference type="InterPro" id="IPR002470">
    <property type="entry name" value="Peptidase_S9A"/>
</dbReference>
<dbReference type="InterPro" id="IPR029058">
    <property type="entry name" value="AB_hydrolase_fold"/>
</dbReference>
<feature type="domain" description="Peptidase S9 prolyl oligopeptidase catalytic" evidence="4">
    <location>
        <begin position="425"/>
        <end position="632"/>
    </location>
</feature>
<evidence type="ECO:0000313" key="6">
    <source>
        <dbReference type="EMBL" id="MFD2933042.1"/>
    </source>
</evidence>
<keyword evidence="3" id="KW-0720">Serine protease</keyword>
<gene>
    <name evidence="6" type="ORF">ACFS25_04570</name>
</gene>
<keyword evidence="1" id="KW-0645">Protease</keyword>
<protein>
    <submittedName>
        <fullName evidence="6">Prolyl oligopeptidase family serine peptidase</fullName>
    </submittedName>
</protein>
<dbReference type="Pfam" id="PF07676">
    <property type="entry name" value="PD40"/>
    <property type="match status" value="1"/>
</dbReference>
<dbReference type="RefSeq" id="WP_381497224.1">
    <property type="nucleotide sequence ID" value="NZ_JBHUOM010000001.1"/>
</dbReference>
<name>A0ABW6AF00_9BACT</name>
<comment type="caution">
    <text evidence="6">The sequence shown here is derived from an EMBL/GenBank/DDBJ whole genome shotgun (WGS) entry which is preliminary data.</text>
</comment>
<dbReference type="InterPro" id="IPR001375">
    <property type="entry name" value="Peptidase_S9_cat"/>
</dbReference>
<evidence type="ECO:0000256" key="3">
    <source>
        <dbReference type="ARBA" id="ARBA00022825"/>
    </source>
</evidence>
<evidence type="ECO:0000313" key="7">
    <source>
        <dbReference type="Proteomes" id="UP001597512"/>
    </source>
</evidence>
<evidence type="ECO:0000259" key="4">
    <source>
        <dbReference type="Pfam" id="PF00326"/>
    </source>
</evidence>